<sequence>MGQLSNHYPQRNLIFIFTFAFAVTLGVMALNPTLEVILVGGFFLGFCNSASRVSSQNLILREVDSAMIGRAFLYGQFFTLCGRIITTGLVPLIFVNDYRQA</sequence>
<protein>
    <recommendedName>
        <fullName evidence="4">MFS transporter</fullName>
    </recommendedName>
</protein>
<dbReference type="Proteomes" id="UP000696184">
    <property type="component" value="Unassembled WGS sequence"/>
</dbReference>
<keyword evidence="1" id="KW-0472">Membrane</keyword>
<dbReference type="EMBL" id="JACOII010000042">
    <property type="protein sequence ID" value="MBI6549567.1"/>
    <property type="molecule type" value="Genomic_DNA"/>
</dbReference>
<feature type="transmembrane region" description="Helical" evidence="1">
    <location>
        <begin position="12"/>
        <end position="30"/>
    </location>
</feature>
<comment type="caution">
    <text evidence="2">The sequence shown here is derived from an EMBL/GenBank/DDBJ whole genome shotgun (WGS) entry which is preliminary data.</text>
</comment>
<keyword evidence="1" id="KW-0812">Transmembrane</keyword>
<dbReference type="RefSeq" id="WP_198690337.1">
    <property type="nucleotide sequence ID" value="NZ_CAWPUD010000041.1"/>
</dbReference>
<accession>A0ABS0U6R0</accession>
<dbReference type="SUPFAM" id="SSF103473">
    <property type="entry name" value="MFS general substrate transporter"/>
    <property type="match status" value="1"/>
</dbReference>
<evidence type="ECO:0000313" key="2">
    <source>
        <dbReference type="EMBL" id="MBI6549567.1"/>
    </source>
</evidence>
<evidence type="ECO:0000256" key="1">
    <source>
        <dbReference type="SAM" id="Phobius"/>
    </source>
</evidence>
<reference evidence="2 3" key="1">
    <citation type="submission" date="2020-08" db="EMBL/GenBank/DDBJ databases">
        <title>Description of Xenorhabdus lircayensis sp. nov., the symbiotic bacterium associated with the entomopathogenic nematode Steirnernema unicornum.</title>
        <authorList>
            <person name="Castaneda-Alvarez C."/>
            <person name="Prodan S."/>
            <person name="Zamorano A."/>
            <person name="San-Blas E."/>
            <person name="Aballay E."/>
        </authorList>
    </citation>
    <scope>NUCLEOTIDE SEQUENCE [LARGE SCALE GENOMIC DNA]</scope>
    <source>
        <strain evidence="2 3">VLS</strain>
    </source>
</reference>
<organism evidence="2 3">
    <name type="scientific">Xenorhabdus lircayensis</name>
    <dbReference type="NCBI Taxonomy" id="2763499"/>
    <lineage>
        <taxon>Bacteria</taxon>
        <taxon>Pseudomonadati</taxon>
        <taxon>Pseudomonadota</taxon>
        <taxon>Gammaproteobacteria</taxon>
        <taxon>Enterobacterales</taxon>
        <taxon>Morganellaceae</taxon>
        <taxon>Xenorhabdus</taxon>
    </lineage>
</organism>
<feature type="transmembrane region" description="Helical" evidence="1">
    <location>
        <begin position="72"/>
        <end position="95"/>
    </location>
</feature>
<evidence type="ECO:0008006" key="4">
    <source>
        <dbReference type="Google" id="ProtNLM"/>
    </source>
</evidence>
<dbReference type="InterPro" id="IPR036259">
    <property type="entry name" value="MFS_trans_sf"/>
</dbReference>
<name>A0ABS0U6R0_9GAMM</name>
<keyword evidence="3" id="KW-1185">Reference proteome</keyword>
<proteinExistence type="predicted"/>
<keyword evidence="1" id="KW-1133">Transmembrane helix</keyword>
<evidence type="ECO:0000313" key="3">
    <source>
        <dbReference type="Proteomes" id="UP000696184"/>
    </source>
</evidence>
<dbReference type="Gene3D" id="1.20.1250.20">
    <property type="entry name" value="MFS general substrate transporter like domains"/>
    <property type="match status" value="1"/>
</dbReference>
<gene>
    <name evidence="2" type="ORF">H8A87_12760</name>
</gene>